<dbReference type="Proteomes" id="UP000291120">
    <property type="component" value="Segment"/>
</dbReference>
<keyword evidence="1" id="KW-0472">Membrane</keyword>
<keyword evidence="3" id="KW-1185">Reference proteome</keyword>
<evidence type="ECO:0000313" key="2">
    <source>
        <dbReference type="EMBL" id="BBI90369.1"/>
    </source>
</evidence>
<keyword evidence="1" id="KW-0812">Transmembrane</keyword>
<reference evidence="2 3" key="1">
    <citation type="submission" date="2019-03" db="EMBL/GenBank/DDBJ databases">
        <title>Complete genome sequencing analysis of lytic phage phiQ1.</title>
        <authorList>
            <person name="Kimuro A."/>
            <person name="Yamasaka A."/>
            <person name="Fujino Y."/>
            <person name="Doi K."/>
        </authorList>
    </citation>
    <scope>NUCLEOTIDE SEQUENCE [LARGE SCALE GENOMIC DNA]</scope>
    <source>
        <strain evidence="3">phiQ1</strain>
    </source>
</reference>
<dbReference type="EMBL" id="AP019527">
    <property type="protein sequence ID" value="BBI90369.1"/>
    <property type="molecule type" value="Genomic_DNA"/>
</dbReference>
<sequence length="82" mass="9618">MTKKELTKLKINALISIFIYYFWYVFSIVQGIDTFKAIFFTGEHIMVNVLFFVLSIALLMFSSYTRSKLVKAYKDAKSQNEI</sequence>
<protein>
    <submittedName>
        <fullName evidence="2">Uncharacterized protein</fullName>
    </submittedName>
</protein>
<dbReference type="GeneID" id="56132565"/>
<name>A0A455VD56_9CAUD</name>
<evidence type="ECO:0000256" key="1">
    <source>
        <dbReference type="SAM" id="Phobius"/>
    </source>
</evidence>
<evidence type="ECO:0000313" key="3">
    <source>
        <dbReference type="Proteomes" id="UP000291120"/>
    </source>
</evidence>
<dbReference type="KEGG" id="vg:56132565"/>
<keyword evidence="1" id="KW-1133">Transmembrane helix</keyword>
<organism evidence="2 3">
    <name type="scientific">Lactococcus phage phiQ1</name>
    <dbReference type="NCBI Taxonomy" id="2488571"/>
    <lineage>
        <taxon>Viruses</taxon>
        <taxon>Duplodnaviria</taxon>
        <taxon>Heunggongvirae</taxon>
        <taxon>Uroviricota</taxon>
        <taxon>Caudoviricetes</taxon>
        <taxon>Teubervirus</taxon>
        <taxon>Teubervirus Q1</taxon>
    </lineage>
</organism>
<feature type="transmembrane region" description="Helical" evidence="1">
    <location>
        <begin position="12"/>
        <end position="32"/>
    </location>
</feature>
<accession>A0A455VD56</accession>
<dbReference type="RefSeq" id="YP_009900346.1">
    <property type="nucleotide sequence ID" value="NC_049805.1"/>
</dbReference>
<feature type="transmembrane region" description="Helical" evidence="1">
    <location>
        <begin position="44"/>
        <end position="64"/>
    </location>
</feature>
<proteinExistence type="predicted"/>